<dbReference type="InterPro" id="IPR036622">
    <property type="entry name" value="LigA_sf"/>
</dbReference>
<gene>
    <name evidence="2" type="ORF">HCN08_31690</name>
</gene>
<keyword evidence="3" id="KW-1185">Reference proteome</keyword>
<dbReference type="Pfam" id="PF02900">
    <property type="entry name" value="LigB"/>
    <property type="match status" value="1"/>
</dbReference>
<organism evidence="2 3">
    <name type="scientific">Actinacidiphila epipremni</name>
    <dbReference type="NCBI Taxonomy" id="2053013"/>
    <lineage>
        <taxon>Bacteria</taxon>
        <taxon>Bacillati</taxon>
        <taxon>Actinomycetota</taxon>
        <taxon>Actinomycetes</taxon>
        <taxon>Kitasatosporales</taxon>
        <taxon>Streptomycetaceae</taxon>
        <taxon>Actinacidiphila</taxon>
    </lineage>
</organism>
<evidence type="ECO:0000313" key="3">
    <source>
        <dbReference type="Proteomes" id="UP000734511"/>
    </source>
</evidence>
<dbReference type="InterPro" id="IPR004183">
    <property type="entry name" value="Xdiol_dOase_suB"/>
</dbReference>
<dbReference type="Gene3D" id="3.40.830.10">
    <property type="entry name" value="LigB-like"/>
    <property type="match status" value="1"/>
</dbReference>
<evidence type="ECO:0000259" key="1">
    <source>
        <dbReference type="Pfam" id="PF02900"/>
    </source>
</evidence>
<dbReference type="SUPFAM" id="SSF48076">
    <property type="entry name" value="LigA subunit of an aromatic-ring-opening dioxygenase LigAB"/>
    <property type="match status" value="1"/>
</dbReference>
<feature type="domain" description="Extradiol ring-cleavage dioxygenase class III enzyme subunit B" evidence="1">
    <location>
        <begin position="11"/>
        <end position="258"/>
    </location>
</feature>
<reference evidence="2 3" key="1">
    <citation type="submission" date="2020-03" db="EMBL/GenBank/DDBJ databases">
        <title>WGS of actinomycetes isolated from Thailand.</title>
        <authorList>
            <person name="Thawai C."/>
        </authorList>
    </citation>
    <scope>NUCLEOTIDE SEQUENCE [LARGE SCALE GENOMIC DNA]</scope>
    <source>
        <strain evidence="2 3">PRB2-1</strain>
    </source>
</reference>
<accession>A0ABX1A059</accession>
<comment type="caution">
    <text evidence="2">The sequence shown here is derived from an EMBL/GenBank/DDBJ whole genome shotgun (WGS) entry which is preliminary data.</text>
</comment>
<name>A0ABX1A059_9ACTN</name>
<dbReference type="Proteomes" id="UP000734511">
    <property type="component" value="Unassembled WGS sequence"/>
</dbReference>
<dbReference type="Gene3D" id="1.10.700.10">
    <property type="entry name" value="Dioxygenase LigAB, LigA subunit"/>
    <property type="match status" value="1"/>
</dbReference>
<evidence type="ECO:0000313" key="2">
    <source>
        <dbReference type="EMBL" id="NJP47934.1"/>
    </source>
</evidence>
<dbReference type="EMBL" id="JAATEJ010000037">
    <property type="protein sequence ID" value="NJP47934.1"/>
    <property type="molecule type" value="Genomic_DNA"/>
</dbReference>
<dbReference type="SUPFAM" id="SSF53213">
    <property type="entry name" value="LigB-like"/>
    <property type="match status" value="1"/>
</dbReference>
<protein>
    <recommendedName>
        <fullName evidence="1">Extradiol ring-cleavage dioxygenase class III enzyme subunit B domain-containing protein</fullName>
    </recommendedName>
</protein>
<dbReference type="RefSeq" id="WP_167986768.1">
    <property type="nucleotide sequence ID" value="NZ_JAATEJ010000037.1"/>
</dbReference>
<proteinExistence type="predicted"/>
<sequence>MAEIVAAAAAVHAPQLLSRPPYEELDKLDSSTDALHAFGRVLQEARPDAVIVVGIDHLETFWLEAVPTFTLVISEECEAAYTRWRKRKKVHTSLAVDLLKGVIAQDFDLTYSQDAELGHAFLTPFEHILGDSDVPVIPLLVNTYLPPIPSPRRCYALGRAIAEALADRPEKIAVIASGGMSHFPGTARYTAPNYAFDKWLIQETAAGRYQDLLDLTPVNLDEVGESELLTWCVLLGMTGGELPGELLSYQELSHHGHGVIQFLPRPEQAEQPAETAEQAGELLPRYGGHTFTQDDFVYYRFPEPHSLPLNRFLREIITRADARDAFVTDRDAAIAASGLGAAEREALAAEGFDRLVELGAHPLLALSAWQVVKNQLAAAG</sequence>